<dbReference type="InterPro" id="IPR013087">
    <property type="entry name" value="Znf_C2H2_type"/>
</dbReference>
<dbReference type="PROSITE" id="PS00028">
    <property type="entry name" value="ZINC_FINGER_C2H2_1"/>
    <property type="match status" value="1"/>
</dbReference>
<feature type="non-terminal residue" evidence="3">
    <location>
        <position position="255"/>
    </location>
</feature>
<proteinExistence type="predicted"/>
<protein>
    <recommendedName>
        <fullName evidence="2">C2H2-type domain-containing protein</fullName>
    </recommendedName>
</protein>
<dbReference type="EMBL" id="CATQJA010002654">
    <property type="protein sequence ID" value="CAJ0578680.1"/>
    <property type="molecule type" value="Genomic_DNA"/>
</dbReference>
<dbReference type="Proteomes" id="UP001177023">
    <property type="component" value="Unassembled WGS sequence"/>
</dbReference>
<evidence type="ECO:0000259" key="2">
    <source>
        <dbReference type="PROSITE" id="PS00028"/>
    </source>
</evidence>
<dbReference type="AlphaFoldDB" id="A0AA36D246"/>
<comment type="caution">
    <text evidence="3">The sequence shown here is derived from an EMBL/GenBank/DDBJ whole genome shotgun (WGS) entry which is preliminary data.</text>
</comment>
<feature type="region of interest" description="Disordered" evidence="1">
    <location>
        <begin position="170"/>
        <end position="190"/>
    </location>
</feature>
<feature type="domain" description="C2H2-type" evidence="2">
    <location>
        <begin position="14"/>
        <end position="35"/>
    </location>
</feature>
<name>A0AA36D246_9BILA</name>
<sequence length="255" mass="28511">MECDGEEGCILVECAICRCRLATPEALCSHVYEAHGHDTPCGRRIFASKYEFQGWLDRVDGDRTEYAGMLDIAPHISAVDTEYYLLCGHSAIGAQKKRKLDGLDSNSDSELDMAPSPSVRCTAFIHVYERVDGSFETVYCFTHCAHPSSFRRKINNKTLKRTSSMMGFQNDETEERLPCNSSPDSDDAHDIHSNAITAEVSIYDHELTRYDLSIVNSHITARLDSTAARLKTLTTVLAKLAVDVQKCELSRHIQV</sequence>
<evidence type="ECO:0000256" key="1">
    <source>
        <dbReference type="SAM" id="MobiDB-lite"/>
    </source>
</evidence>
<organism evidence="3 4">
    <name type="scientific">Mesorhabditis spiculigera</name>
    <dbReference type="NCBI Taxonomy" id="96644"/>
    <lineage>
        <taxon>Eukaryota</taxon>
        <taxon>Metazoa</taxon>
        <taxon>Ecdysozoa</taxon>
        <taxon>Nematoda</taxon>
        <taxon>Chromadorea</taxon>
        <taxon>Rhabditida</taxon>
        <taxon>Rhabditina</taxon>
        <taxon>Rhabditomorpha</taxon>
        <taxon>Rhabditoidea</taxon>
        <taxon>Rhabditidae</taxon>
        <taxon>Mesorhabditinae</taxon>
        <taxon>Mesorhabditis</taxon>
    </lineage>
</organism>
<gene>
    <name evidence="3" type="ORF">MSPICULIGERA_LOCUS16923</name>
</gene>
<evidence type="ECO:0000313" key="3">
    <source>
        <dbReference type="EMBL" id="CAJ0578680.1"/>
    </source>
</evidence>
<keyword evidence="4" id="KW-1185">Reference proteome</keyword>
<evidence type="ECO:0000313" key="4">
    <source>
        <dbReference type="Proteomes" id="UP001177023"/>
    </source>
</evidence>
<accession>A0AA36D246</accession>
<reference evidence="3" key="1">
    <citation type="submission" date="2023-06" db="EMBL/GenBank/DDBJ databases">
        <authorList>
            <person name="Delattre M."/>
        </authorList>
    </citation>
    <scope>NUCLEOTIDE SEQUENCE</scope>
    <source>
        <strain evidence="3">AF72</strain>
    </source>
</reference>